<keyword evidence="2" id="KW-1185">Reference proteome</keyword>
<proteinExistence type="predicted"/>
<dbReference type="EMBL" id="BKCF01000002">
    <property type="protein sequence ID" value="GEQ85942.1"/>
    <property type="molecule type" value="Genomic_DNA"/>
</dbReference>
<evidence type="ECO:0000313" key="1">
    <source>
        <dbReference type="EMBL" id="GEQ85942.1"/>
    </source>
</evidence>
<dbReference type="AlphaFoldDB" id="A0A5J4FXP2"/>
<organism evidence="1 2">
    <name type="scientific">Patiriisocius marinistellae</name>
    <dbReference type="NCBI Taxonomy" id="2494560"/>
    <lineage>
        <taxon>Bacteria</taxon>
        <taxon>Pseudomonadati</taxon>
        <taxon>Bacteroidota</taxon>
        <taxon>Flavobacteriia</taxon>
        <taxon>Flavobacteriales</taxon>
        <taxon>Flavobacteriaceae</taxon>
        <taxon>Patiriisocius</taxon>
    </lineage>
</organism>
<sequence length="132" mass="14779">MIKISEKNLKDMKGNSRGSIAFIVDKLVNKGNSTTIYDNAESTYLSYNGIVEPESIDLYDYANGCYISGRKSDDMFTLFHFGEGNHIDLKIDGNKFTGFDYSSDSYFKGIIKESSISVFDYGEGTDFNYATS</sequence>
<evidence type="ECO:0000313" key="2">
    <source>
        <dbReference type="Proteomes" id="UP000326994"/>
    </source>
</evidence>
<reference evidence="1 2" key="1">
    <citation type="submission" date="2019-08" db="EMBL/GenBank/DDBJ databases">
        <title>Ulvibacter marinistellae sp. nov., isolated from a starfish, Patiria pectinifera.</title>
        <authorList>
            <person name="Kawano K."/>
            <person name="Ushijima N."/>
            <person name="Kihara M."/>
            <person name="Itoh H."/>
        </authorList>
    </citation>
    <scope>NUCLEOTIDE SEQUENCE [LARGE SCALE GENOMIC DNA]</scope>
    <source>
        <strain evidence="1 2">KK4</strain>
    </source>
</reference>
<gene>
    <name evidence="1" type="ORF">ULMS_14500</name>
</gene>
<comment type="caution">
    <text evidence="1">The sequence shown here is derived from an EMBL/GenBank/DDBJ whole genome shotgun (WGS) entry which is preliminary data.</text>
</comment>
<protein>
    <submittedName>
        <fullName evidence="1">Uncharacterized protein</fullName>
    </submittedName>
</protein>
<name>A0A5J4FXP2_9FLAO</name>
<dbReference type="Proteomes" id="UP000326994">
    <property type="component" value="Unassembled WGS sequence"/>
</dbReference>
<accession>A0A5J4FXP2</accession>